<dbReference type="Pfam" id="PF25680">
    <property type="entry name" value="Mom"/>
    <property type="match status" value="1"/>
</dbReference>
<protein>
    <submittedName>
        <fullName evidence="1">Uncharacterized protein</fullName>
    </submittedName>
</protein>
<sequence length="248" mass="26901">MPNNLVHTARAFVRAHHYSGSWPAVRFAYGLFDTAAPPASSLVGVLALGIPTQAAVLTSVFTRLTPYEESLELSRLVLLDEVPANAETWLQGRAFRLAAARGVRGIVAHSDPEPRARLTAHGPELVFPGHYGTIYQAKGMDYLGKTRPRHLTLLPDGSVLHDRAMSKVRNGERGRGGVERRLVALGARPRSENEPGRPWLADALQTVGARVVAHGGNHRYAAYIGPYTGLRLTATSYPYPKADQRGAA</sequence>
<dbReference type="Proteomes" id="UP000653411">
    <property type="component" value="Unassembled WGS sequence"/>
</dbReference>
<organism evidence="1 2">
    <name type="scientific">Streptomyces fuscichromogenes</name>
    <dbReference type="NCBI Taxonomy" id="1324013"/>
    <lineage>
        <taxon>Bacteria</taxon>
        <taxon>Bacillati</taxon>
        <taxon>Actinomycetota</taxon>
        <taxon>Actinomycetes</taxon>
        <taxon>Kitasatosporales</taxon>
        <taxon>Streptomycetaceae</taxon>
        <taxon>Streptomyces</taxon>
    </lineage>
</organism>
<name>A0A917XQ59_9ACTN</name>
<keyword evidence="2" id="KW-1185">Reference proteome</keyword>
<accession>A0A917XQ59</accession>
<comment type="caution">
    <text evidence="1">The sequence shown here is derived from an EMBL/GenBank/DDBJ whole genome shotgun (WGS) entry which is preliminary data.</text>
</comment>
<reference evidence="1" key="1">
    <citation type="journal article" date="2014" name="Int. J. Syst. Evol. Microbiol.">
        <title>Complete genome sequence of Corynebacterium casei LMG S-19264T (=DSM 44701T), isolated from a smear-ripened cheese.</title>
        <authorList>
            <consortium name="US DOE Joint Genome Institute (JGI-PGF)"/>
            <person name="Walter F."/>
            <person name="Albersmeier A."/>
            <person name="Kalinowski J."/>
            <person name="Ruckert C."/>
        </authorList>
    </citation>
    <scope>NUCLEOTIDE SEQUENCE</scope>
    <source>
        <strain evidence="1">CGMCC 4.7110</strain>
    </source>
</reference>
<dbReference type="InterPro" id="IPR057895">
    <property type="entry name" value="Mom"/>
</dbReference>
<dbReference type="AlphaFoldDB" id="A0A917XQ59"/>
<evidence type="ECO:0000313" key="2">
    <source>
        <dbReference type="Proteomes" id="UP000653411"/>
    </source>
</evidence>
<gene>
    <name evidence="1" type="ORF">GCM10011578_095870</name>
</gene>
<proteinExistence type="predicted"/>
<evidence type="ECO:0000313" key="1">
    <source>
        <dbReference type="EMBL" id="GGN44667.1"/>
    </source>
</evidence>
<reference evidence="1" key="2">
    <citation type="submission" date="2020-09" db="EMBL/GenBank/DDBJ databases">
        <authorList>
            <person name="Sun Q."/>
            <person name="Zhou Y."/>
        </authorList>
    </citation>
    <scope>NUCLEOTIDE SEQUENCE</scope>
    <source>
        <strain evidence="1">CGMCC 4.7110</strain>
    </source>
</reference>
<dbReference type="EMBL" id="BMML01000043">
    <property type="protein sequence ID" value="GGN44667.1"/>
    <property type="molecule type" value="Genomic_DNA"/>
</dbReference>